<keyword evidence="1" id="KW-0472">Membrane</keyword>
<comment type="caution">
    <text evidence="2">The sequence shown here is derived from an EMBL/GenBank/DDBJ whole genome shotgun (WGS) entry which is preliminary data.</text>
</comment>
<keyword evidence="1" id="KW-0812">Transmembrane</keyword>
<dbReference type="Proteomes" id="UP000612352">
    <property type="component" value="Unassembled WGS sequence"/>
</dbReference>
<dbReference type="RefSeq" id="WP_200501650.1">
    <property type="nucleotide sequence ID" value="NZ_JAEDAJ010000002.1"/>
</dbReference>
<dbReference type="EMBL" id="JAEDAJ010000002">
    <property type="protein sequence ID" value="MBK0331016.1"/>
    <property type="molecule type" value="Genomic_DNA"/>
</dbReference>
<feature type="transmembrane region" description="Helical" evidence="1">
    <location>
        <begin position="155"/>
        <end position="182"/>
    </location>
</feature>
<evidence type="ECO:0000313" key="3">
    <source>
        <dbReference type="Proteomes" id="UP000612352"/>
    </source>
</evidence>
<evidence type="ECO:0000313" key="2">
    <source>
        <dbReference type="EMBL" id="MBK0331016.1"/>
    </source>
</evidence>
<protein>
    <recommendedName>
        <fullName evidence="4">DUF624 domain-containing protein</fullName>
    </recommendedName>
</protein>
<keyword evidence="1" id="KW-1133">Transmembrane helix</keyword>
<reference evidence="2 3" key="1">
    <citation type="submission" date="2020-12" db="EMBL/GenBank/DDBJ databases">
        <title>Brachybacterium sp. MASK1Z-5, whole genome shotgun sequence.</title>
        <authorList>
            <person name="Tuo L."/>
        </authorList>
    </citation>
    <scope>NUCLEOTIDE SEQUENCE [LARGE SCALE GENOMIC DNA]</scope>
    <source>
        <strain evidence="2 3">MASK1Z-5</strain>
    </source>
</reference>
<sequence>MTSAPADEARGLLRFFVVPGALIATNWAALLGALTVIGLVPALAAATRTTSRLREQPDVAFRSTLSRALGTLRRDAPTSVLTVLMILAIGFDALFVASLPSPSRVFVAGILIPPAWATIAWISAYVRVAAESGTVSWFEVAREAMGLCVSRPLRAALAPAAVIALSPLWLLAPLTIACGFSVPPLVVGALWGAWGADAREPRTPARAHRTS</sequence>
<accession>A0ABS1B8R5</accession>
<proteinExistence type="predicted"/>
<gene>
    <name evidence="2" type="ORF">I8D64_06325</name>
</gene>
<feature type="transmembrane region" description="Helical" evidence="1">
    <location>
        <begin position="20"/>
        <end position="46"/>
    </location>
</feature>
<feature type="transmembrane region" description="Helical" evidence="1">
    <location>
        <begin position="80"/>
        <end position="99"/>
    </location>
</feature>
<organism evidence="2 3">
    <name type="scientific">Brachybacterium halotolerans</name>
    <dbReference type="NCBI Taxonomy" id="2795215"/>
    <lineage>
        <taxon>Bacteria</taxon>
        <taxon>Bacillati</taxon>
        <taxon>Actinomycetota</taxon>
        <taxon>Actinomycetes</taxon>
        <taxon>Micrococcales</taxon>
        <taxon>Dermabacteraceae</taxon>
        <taxon>Brachybacterium</taxon>
    </lineage>
</organism>
<evidence type="ECO:0008006" key="4">
    <source>
        <dbReference type="Google" id="ProtNLM"/>
    </source>
</evidence>
<name>A0ABS1B8R5_9MICO</name>
<feature type="transmembrane region" description="Helical" evidence="1">
    <location>
        <begin position="105"/>
        <end position="126"/>
    </location>
</feature>
<keyword evidence="3" id="KW-1185">Reference proteome</keyword>
<evidence type="ECO:0000256" key="1">
    <source>
        <dbReference type="SAM" id="Phobius"/>
    </source>
</evidence>